<proteinExistence type="predicted"/>
<dbReference type="Proteomes" id="UP000245252">
    <property type="component" value="Unassembled WGS sequence"/>
</dbReference>
<dbReference type="EMBL" id="QFBC01000019">
    <property type="protein sequence ID" value="PWE52992.1"/>
    <property type="molecule type" value="Genomic_DNA"/>
</dbReference>
<feature type="region of interest" description="Disordered" evidence="1">
    <location>
        <begin position="63"/>
        <end position="91"/>
    </location>
</feature>
<organism evidence="2 3">
    <name type="scientific">Metarhizobium album</name>
    <dbReference type="NCBI Taxonomy" id="2182425"/>
    <lineage>
        <taxon>Bacteria</taxon>
        <taxon>Pseudomonadati</taxon>
        <taxon>Pseudomonadota</taxon>
        <taxon>Alphaproteobacteria</taxon>
        <taxon>Hyphomicrobiales</taxon>
        <taxon>Rhizobiaceae</taxon>
        <taxon>Metarhizobium</taxon>
    </lineage>
</organism>
<evidence type="ECO:0000256" key="1">
    <source>
        <dbReference type="SAM" id="MobiDB-lite"/>
    </source>
</evidence>
<keyword evidence="3" id="KW-1185">Reference proteome</keyword>
<dbReference type="AlphaFoldDB" id="A0A2U2DI74"/>
<sequence>MNIHIDSAAAWTSHVAKVEAILRIALRQLRDDGLSGNETYLNRELYFRILRANKEIYRVTPEQAFSMPPVPEAQNTPSRDDDERDPRTKKIPDFQWNYIDHEAADPERSVCTYVIECKKLGTPTRADWNFNSNYAEHGVRRFVDPSHLYGKDAVGGAMIGYVLSMELPEIHDEVDAAVVVNSIAAVPTPAAGWQVGDLSEIRHTLARTQGVSPYQLTHFWIDMRTAPEPQ</sequence>
<evidence type="ECO:0000313" key="3">
    <source>
        <dbReference type="Proteomes" id="UP000245252"/>
    </source>
</evidence>
<feature type="compositionally biased region" description="Basic and acidic residues" evidence="1">
    <location>
        <begin position="78"/>
        <end position="91"/>
    </location>
</feature>
<accession>A0A2U2DI74</accession>
<gene>
    <name evidence="2" type="ORF">DEM27_28325</name>
</gene>
<comment type="caution">
    <text evidence="2">The sequence shown here is derived from an EMBL/GenBank/DDBJ whole genome shotgun (WGS) entry which is preliminary data.</text>
</comment>
<reference evidence="2 3" key="1">
    <citation type="submission" date="2018-05" db="EMBL/GenBank/DDBJ databases">
        <title>The draft genome of strain NS-104.</title>
        <authorList>
            <person name="Hang P."/>
            <person name="Jiang J."/>
        </authorList>
    </citation>
    <scope>NUCLEOTIDE SEQUENCE [LARGE SCALE GENOMIC DNA]</scope>
    <source>
        <strain evidence="2 3">NS-104</strain>
    </source>
</reference>
<name>A0A2U2DI74_9HYPH</name>
<evidence type="ECO:0000313" key="2">
    <source>
        <dbReference type="EMBL" id="PWE52992.1"/>
    </source>
</evidence>
<protein>
    <submittedName>
        <fullName evidence="2">Uncharacterized protein</fullName>
    </submittedName>
</protein>
<dbReference type="RefSeq" id="WP_109461607.1">
    <property type="nucleotide sequence ID" value="NZ_QFBC01000019.1"/>
</dbReference>
<dbReference type="OrthoDB" id="8478606at2"/>